<dbReference type="EMBL" id="GGEC01058041">
    <property type="protein sequence ID" value="MBX38525.1"/>
    <property type="molecule type" value="Transcribed_RNA"/>
</dbReference>
<reference evidence="2" key="1">
    <citation type="submission" date="2018-02" db="EMBL/GenBank/DDBJ databases">
        <title>Rhizophora mucronata_Transcriptome.</title>
        <authorList>
            <person name="Meera S.P."/>
            <person name="Sreeshan A."/>
            <person name="Augustine A."/>
        </authorList>
    </citation>
    <scope>NUCLEOTIDE SEQUENCE</scope>
    <source>
        <tissue evidence="2">Leaf</tissue>
    </source>
</reference>
<protein>
    <submittedName>
        <fullName evidence="2">Uncharacterized protein</fullName>
    </submittedName>
</protein>
<name>A0A2P2N7U5_RHIMU</name>
<evidence type="ECO:0000313" key="2">
    <source>
        <dbReference type="EMBL" id="MBX38525.1"/>
    </source>
</evidence>
<sequence>MNSKRSSKETGTPPRKEKDQEKKERDEST</sequence>
<organism evidence="2">
    <name type="scientific">Rhizophora mucronata</name>
    <name type="common">Asiatic mangrove</name>
    <dbReference type="NCBI Taxonomy" id="61149"/>
    <lineage>
        <taxon>Eukaryota</taxon>
        <taxon>Viridiplantae</taxon>
        <taxon>Streptophyta</taxon>
        <taxon>Embryophyta</taxon>
        <taxon>Tracheophyta</taxon>
        <taxon>Spermatophyta</taxon>
        <taxon>Magnoliopsida</taxon>
        <taxon>eudicotyledons</taxon>
        <taxon>Gunneridae</taxon>
        <taxon>Pentapetalae</taxon>
        <taxon>rosids</taxon>
        <taxon>fabids</taxon>
        <taxon>Malpighiales</taxon>
        <taxon>Rhizophoraceae</taxon>
        <taxon>Rhizophora</taxon>
    </lineage>
</organism>
<proteinExistence type="predicted"/>
<dbReference type="AlphaFoldDB" id="A0A2P2N7U5"/>
<feature type="compositionally biased region" description="Basic and acidic residues" evidence="1">
    <location>
        <begin position="14"/>
        <end position="29"/>
    </location>
</feature>
<feature type="region of interest" description="Disordered" evidence="1">
    <location>
        <begin position="1"/>
        <end position="29"/>
    </location>
</feature>
<evidence type="ECO:0000256" key="1">
    <source>
        <dbReference type="SAM" id="MobiDB-lite"/>
    </source>
</evidence>
<accession>A0A2P2N7U5</accession>